<sequence length="758" mass="86235">MKGEIASYTGLFQDSGISRIEIPLIQRDYAQGREGVAVRDIRDGFLEVLANAVEVGLPVSLDFIYGDFVDGVFRPLDGQQRLTTLFLIHWYAACRTGELEQPGAWANFTYATRPSARTFCERLTDPTAMAGGEQSSRWLMDQPWFAFDWRHDPTIRAMLVMIDAIAERFDAIDPQLIWERLTRDDDPVVSFHTLQINEARQGDDLYIKMNSRGKPLTPFENFKARFESTIAHTGDRAREFARKVDVDWSDMLWPHRGDDDIVDDEFMRYLGFLIEICEWRDGVVTSGPLGPRANALFGPGSPRWETHLKFVFDAFDTWLGTEIPHYFGEVFTNAATAPSDDQTEPTAIPLFGRGAQVDLFTACCRDYGELRHSKARSFSLQQGILLYAVLVHRIMHTDEPMTRLRALRNILEWSGDEIRLADMPAILNDVDRLMIDGDLQSISALNQAQVADEIAKAEFLASHPHLEGVVHRLEDHDMLRGALTSFDLDEVRLADRAAAFDAVFSHENQWADASAALLTFGEYQRTVPRSAKSLFGTAAIGQTQFWRDLLAGGQRDRIASTRDALMQLLDAVAVSGINPTATMRDIRDTWLADREETRCLDWRYYFVRYPSMRSGDSGIYVRHGEDIGYNVRMLIKTQLNSWYRDPYLLTLWEESGQPDKIEDPWYRGSEPERWLKFRRKSAEIRCVEGGWAVRLRSAGQKSGPRFLQIMESLGWTQSGPFEGVVPVKQRPGDGRIFDSVDRITLGREVVARLLEGGF</sequence>
<dbReference type="Pfam" id="PF03235">
    <property type="entry name" value="GmrSD_N"/>
    <property type="match status" value="1"/>
</dbReference>
<comment type="caution">
    <text evidence="2">The sequence shown here is derived from an EMBL/GenBank/DDBJ whole genome shotgun (WGS) entry which is preliminary data.</text>
</comment>
<dbReference type="EMBL" id="JACZDF010000012">
    <property type="protein sequence ID" value="MBD9700479.1"/>
    <property type="molecule type" value="Genomic_DNA"/>
</dbReference>
<keyword evidence="3" id="KW-1185">Reference proteome</keyword>
<gene>
    <name evidence="2" type="ORF">IGS67_13470</name>
</gene>
<dbReference type="RefSeq" id="WP_192282201.1">
    <property type="nucleotide sequence ID" value="NZ_JACZDF010000012.1"/>
</dbReference>
<proteinExistence type="predicted"/>
<evidence type="ECO:0000313" key="2">
    <source>
        <dbReference type="EMBL" id="MBD9700479.1"/>
    </source>
</evidence>
<accession>A0ABR9DU79</accession>
<organism evidence="2 3">
    <name type="scientific">Flavimobilis rhizosphaerae</name>
    <dbReference type="NCBI Taxonomy" id="2775421"/>
    <lineage>
        <taxon>Bacteria</taxon>
        <taxon>Bacillati</taxon>
        <taxon>Actinomycetota</taxon>
        <taxon>Actinomycetes</taxon>
        <taxon>Micrococcales</taxon>
        <taxon>Jonesiaceae</taxon>
        <taxon>Flavimobilis</taxon>
    </lineage>
</organism>
<dbReference type="Proteomes" id="UP000642107">
    <property type="component" value="Unassembled WGS sequence"/>
</dbReference>
<dbReference type="InterPro" id="IPR004919">
    <property type="entry name" value="GmrSD_N"/>
</dbReference>
<name>A0ABR9DU79_9MICO</name>
<feature type="domain" description="GmrSD restriction endonucleases N-terminal" evidence="1">
    <location>
        <begin position="11"/>
        <end position="226"/>
    </location>
</feature>
<protein>
    <submittedName>
        <fullName evidence="2">DUF262 domain-containing protein</fullName>
    </submittedName>
</protein>
<evidence type="ECO:0000259" key="1">
    <source>
        <dbReference type="Pfam" id="PF03235"/>
    </source>
</evidence>
<reference evidence="2 3" key="1">
    <citation type="submission" date="2020-09" db="EMBL/GenBank/DDBJ databases">
        <title>Flavimobilis rhizosphaerae sp. nov., isolated from rhizosphere soil of Spartina alterniflora.</title>
        <authorList>
            <person name="Hanqin C."/>
        </authorList>
    </citation>
    <scope>NUCLEOTIDE SEQUENCE [LARGE SCALE GENOMIC DNA]</scope>
    <source>
        <strain evidence="2 3">GY 10621</strain>
    </source>
</reference>
<evidence type="ECO:0000313" key="3">
    <source>
        <dbReference type="Proteomes" id="UP000642107"/>
    </source>
</evidence>